<dbReference type="EMBL" id="QRDV01000005">
    <property type="protein sequence ID" value="RED43685.1"/>
    <property type="molecule type" value="Genomic_DNA"/>
</dbReference>
<evidence type="ECO:0000256" key="7">
    <source>
        <dbReference type="ARBA" id="ARBA00023239"/>
    </source>
</evidence>
<proteinExistence type="inferred from homology"/>
<keyword evidence="4 8" id="KW-0378">Hydrolase</keyword>
<sequence>MCFHTSTTNKVKRLETFFKVNLSDQGLRSYFNKPNYHHNGFSHPNMLVIPQQQSESLAPGIWGIVPSDKNGNEIKPYYKESIRFGGGLNARSEKVFDHFIYKNSIMKRRCIIPVSGFFEPHTYKSKKYPFYFRNKDNSPLALAGIYTVIESFITFTILTKVASPLFEKIHNSKNRQPVIFTEKDSKQWLNDSLEISDISELIKKHYSESRIETFPVSKDLFNPKKDSNVENIINEVEYRELVM</sequence>
<evidence type="ECO:0000256" key="4">
    <source>
        <dbReference type="ARBA" id="ARBA00022801"/>
    </source>
</evidence>
<dbReference type="InterPro" id="IPR036590">
    <property type="entry name" value="SRAP-like"/>
</dbReference>
<keyword evidence="3" id="KW-0227">DNA damage</keyword>
<evidence type="ECO:0000313" key="9">
    <source>
        <dbReference type="EMBL" id="RED43685.1"/>
    </source>
</evidence>
<dbReference type="Pfam" id="PF02586">
    <property type="entry name" value="SRAP"/>
    <property type="match status" value="1"/>
</dbReference>
<keyword evidence="6" id="KW-0238">DNA-binding</keyword>
<dbReference type="PANTHER" id="PTHR13604:SF0">
    <property type="entry name" value="ABASIC SITE PROCESSING PROTEIN HMCES"/>
    <property type="match status" value="1"/>
</dbReference>
<dbReference type="GO" id="GO:0016829">
    <property type="term" value="F:lyase activity"/>
    <property type="evidence" value="ECO:0007669"/>
    <property type="project" value="UniProtKB-KW"/>
</dbReference>
<gene>
    <name evidence="9" type="ORF">DFQ10_105285</name>
</gene>
<evidence type="ECO:0000256" key="1">
    <source>
        <dbReference type="ARBA" id="ARBA00008136"/>
    </source>
</evidence>
<dbReference type="EC" id="3.4.-.-" evidence="8"/>
<organism evidence="9 10">
    <name type="scientific">Winogradskyella eximia</name>
    <dbReference type="NCBI Taxonomy" id="262006"/>
    <lineage>
        <taxon>Bacteria</taxon>
        <taxon>Pseudomonadati</taxon>
        <taxon>Bacteroidota</taxon>
        <taxon>Flavobacteriia</taxon>
        <taxon>Flavobacteriales</taxon>
        <taxon>Flavobacteriaceae</taxon>
        <taxon>Winogradskyella</taxon>
    </lineage>
</organism>
<dbReference type="Proteomes" id="UP000256980">
    <property type="component" value="Unassembled WGS sequence"/>
</dbReference>
<evidence type="ECO:0000256" key="5">
    <source>
        <dbReference type="ARBA" id="ARBA00023124"/>
    </source>
</evidence>
<evidence type="ECO:0000256" key="2">
    <source>
        <dbReference type="ARBA" id="ARBA00022670"/>
    </source>
</evidence>
<keyword evidence="7" id="KW-0456">Lyase</keyword>
<name>A0A3D9H2H8_9FLAO</name>
<evidence type="ECO:0000313" key="10">
    <source>
        <dbReference type="Proteomes" id="UP000256980"/>
    </source>
</evidence>
<dbReference type="OrthoDB" id="9782620at2"/>
<dbReference type="AlphaFoldDB" id="A0A3D9H2H8"/>
<dbReference type="RefSeq" id="WP_115817774.1">
    <property type="nucleotide sequence ID" value="NZ_QRDV01000005.1"/>
</dbReference>
<dbReference type="GO" id="GO:0003697">
    <property type="term" value="F:single-stranded DNA binding"/>
    <property type="evidence" value="ECO:0007669"/>
    <property type="project" value="InterPro"/>
</dbReference>
<dbReference type="InterPro" id="IPR003738">
    <property type="entry name" value="SRAP"/>
</dbReference>
<accession>A0A3D9H2H8</accession>
<keyword evidence="2 8" id="KW-0645">Protease</keyword>
<dbReference type="GO" id="GO:0008233">
    <property type="term" value="F:peptidase activity"/>
    <property type="evidence" value="ECO:0007669"/>
    <property type="project" value="UniProtKB-KW"/>
</dbReference>
<evidence type="ECO:0000256" key="6">
    <source>
        <dbReference type="ARBA" id="ARBA00023125"/>
    </source>
</evidence>
<dbReference type="SUPFAM" id="SSF143081">
    <property type="entry name" value="BB1717-like"/>
    <property type="match status" value="1"/>
</dbReference>
<dbReference type="Gene3D" id="3.90.1680.10">
    <property type="entry name" value="SOS response associated peptidase-like"/>
    <property type="match status" value="1"/>
</dbReference>
<keyword evidence="10" id="KW-1185">Reference proteome</keyword>
<evidence type="ECO:0000256" key="8">
    <source>
        <dbReference type="RuleBase" id="RU364100"/>
    </source>
</evidence>
<protein>
    <recommendedName>
        <fullName evidence="8">Abasic site processing protein</fullName>
        <ecNumber evidence="8">3.4.-.-</ecNumber>
    </recommendedName>
</protein>
<dbReference type="PANTHER" id="PTHR13604">
    <property type="entry name" value="DC12-RELATED"/>
    <property type="match status" value="1"/>
</dbReference>
<comment type="similarity">
    <text evidence="1 8">Belongs to the SOS response-associated peptidase family.</text>
</comment>
<keyword evidence="5" id="KW-0190">Covalent protein-DNA linkage</keyword>
<comment type="caution">
    <text evidence="9">The sequence shown here is derived from an EMBL/GenBank/DDBJ whole genome shotgun (WGS) entry which is preliminary data.</text>
</comment>
<dbReference type="GO" id="GO:0106300">
    <property type="term" value="P:protein-DNA covalent cross-linking repair"/>
    <property type="evidence" value="ECO:0007669"/>
    <property type="project" value="InterPro"/>
</dbReference>
<evidence type="ECO:0000256" key="3">
    <source>
        <dbReference type="ARBA" id="ARBA00022763"/>
    </source>
</evidence>
<reference evidence="9 10" key="1">
    <citation type="submission" date="2018-07" db="EMBL/GenBank/DDBJ databases">
        <title>Genomic Encyclopedia of Type Strains, Phase III (KMG-III): the genomes of soil and plant-associated and newly described type strains.</title>
        <authorList>
            <person name="Whitman W."/>
        </authorList>
    </citation>
    <scope>NUCLEOTIDE SEQUENCE [LARGE SCALE GENOMIC DNA]</scope>
    <source>
        <strain evidence="9 10">CECT 7946</strain>
    </source>
</reference>
<dbReference type="GO" id="GO:0006508">
    <property type="term" value="P:proteolysis"/>
    <property type="evidence" value="ECO:0007669"/>
    <property type="project" value="UniProtKB-KW"/>
</dbReference>